<protein>
    <submittedName>
        <fullName evidence="1">RraA family protein</fullName>
    </submittedName>
</protein>
<evidence type="ECO:0000313" key="2">
    <source>
        <dbReference type="Proteomes" id="UP001314681"/>
    </source>
</evidence>
<reference evidence="1 2" key="1">
    <citation type="submission" date="2021-06" db="EMBL/GenBank/DDBJ databases">
        <title>Description of novel taxa of the family Lachnospiraceae.</title>
        <authorList>
            <person name="Chaplin A.V."/>
            <person name="Sokolova S.R."/>
            <person name="Pikina A.P."/>
            <person name="Korzhanova M."/>
            <person name="Belova V."/>
            <person name="Korostin D."/>
            <person name="Efimov B.A."/>
        </authorList>
    </citation>
    <scope>NUCLEOTIDE SEQUENCE [LARGE SCALE GENOMIC DNA]</scope>
    <source>
        <strain evidence="1 2">ASD4241</strain>
    </source>
</reference>
<dbReference type="Pfam" id="PF03737">
    <property type="entry name" value="RraA-like"/>
    <property type="match status" value="1"/>
</dbReference>
<organism evidence="1 2">
    <name type="scientific">Diplocloster modestus</name>
    <dbReference type="NCBI Taxonomy" id="2850322"/>
    <lineage>
        <taxon>Bacteria</taxon>
        <taxon>Bacillati</taxon>
        <taxon>Bacillota</taxon>
        <taxon>Clostridia</taxon>
        <taxon>Lachnospirales</taxon>
        <taxon>Lachnospiraceae</taxon>
        <taxon>Diplocloster</taxon>
    </lineage>
</organism>
<dbReference type="InterPro" id="IPR005493">
    <property type="entry name" value="RraA/RraA-like"/>
</dbReference>
<keyword evidence="2" id="KW-1185">Reference proteome</keyword>
<comment type="caution">
    <text evidence="1">The sequence shown here is derived from an EMBL/GenBank/DDBJ whole genome shotgun (WGS) entry which is preliminary data.</text>
</comment>
<dbReference type="Proteomes" id="UP001314681">
    <property type="component" value="Unassembled WGS sequence"/>
</dbReference>
<sequence length="314" mass="36011">MEFNCKKDIIQITPLWEGERMQDGRPRVSDEILEKIRHYSLEEVWEIGWQLGYDNQFQTGFRSSNPQMNTPTVGRAVTSTFVPIRLDLEIAMKRQAKVQGMQGNTNLYNIFVVDSLVEDDVWIIDLFDKVKYGTIIGGNLGTVLQERTKRGGAVVWGSIRDLEQMKTLTDINVYYRGVDPTPLRDHVLTGFNTPCRIGGAVCLPGDVVYACDAGVLFIPPHLAEEVVNHAEKTKVRDLFGFQRIKEGVYNGADIDTFPWSEEMMDDLVKWIAVEEAGAPYRHLDWSIEYEDARTGKTRYNRHWSNSQMRRLDEV</sequence>
<dbReference type="SUPFAM" id="SSF89562">
    <property type="entry name" value="RraA-like"/>
    <property type="match status" value="1"/>
</dbReference>
<name>A0ABS6K655_9FIRM</name>
<accession>A0ABS6K655</accession>
<dbReference type="InterPro" id="IPR036704">
    <property type="entry name" value="RraA/RraA-like_sf"/>
</dbReference>
<dbReference type="RefSeq" id="WP_158350185.1">
    <property type="nucleotide sequence ID" value="NZ_JAHQCX010000004.1"/>
</dbReference>
<dbReference type="EMBL" id="JAHQCX010000004">
    <property type="protein sequence ID" value="MBU9726009.1"/>
    <property type="molecule type" value="Genomic_DNA"/>
</dbReference>
<dbReference type="Gene3D" id="3.50.30.40">
    <property type="entry name" value="Ribonuclease E inhibitor RraA/RraA-like"/>
    <property type="match status" value="1"/>
</dbReference>
<gene>
    <name evidence="1" type="ORF">KTH90_08275</name>
</gene>
<proteinExistence type="predicted"/>
<evidence type="ECO:0000313" key="1">
    <source>
        <dbReference type="EMBL" id="MBU9726009.1"/>
    </source>
</evidence>